<dbReference type="GO" id="GO:0003677">
    <property type="term" value="F:DNA binding"/>
    <property type="evidence" value="ECO:0007669"/>
    <property type="project" value="InterPro"/>
</dbReference>
<dbReference type="OrthoDB" id="3527311at2"/>
<proteinExistence type="predicted"/>
<dbReference type="Pfam" id="PF03374">
    <property type="entry name" value="ANT"/>
    <property type="match status" value="1"/>
</dbReference>
<reference evidence="2 3" key="1">
    <citation type="submission" date="2017-04" db="EMBL/GenBank/DDBJ databases">
        <title>Whole Genome Sequence of 1,4-Dioxane Degrading Bacterium Mycobacterium dioxanotrophicus PH-06.</title>
        <authorList>
            <person name="He Y."/>
        </authorList>
    </citation>
    <scope>NUCLEOTIDE SEQUENCE [LARGE SCALE GENOMIC DNA]</scope>
    <source>
        <strain evidence="2 3">PH-06</strain>
    </source>
</reference>
<sequence>MSDIQTTAVDLTDGAARAQRDALAGRVDVLRKVRAFCQLPDDTNITTELVARFYGVGLEAIKSLVKDNREELAANGFRVITGDELRSLKNLSGSTSRAASMALFSHRAVLNVGMLLRDSEVAQELRAHLLDVHREAKLELRAPDLSTPEGVAYMAAMFHDTANKLVIASNRLKEVEPKAAKFDNFISAEGDYDVNEAAKVINRADIEIGETRLWETLRMVRWIYKDHKGKPRAYQTAIEKGWLREKPMGEWEDEDGRVHLRTPQVRVRPAGIDKLIEMLRSAA</sequence>
<gene>
    <name evidence="2" type="ORF">BTO20_11215</name>
</gene>
<dbReference type="KEGG" id="mdx:BTO20_11215"/>
<dbReference type="EMBL" id="CP020809">
    <property type="protein sequence ID" value="ART69078.1"/>
    <property type="molecule type" value="Genomic_DNA"/>
</dbReference>
<organism evidence="2 3">
    <name type="scientific">Mycobacterium dioxanotrophicus</name>
    <dbReference type="NCBI Taxonomy" id="482462"/>
    <lineage>
        <taxon>Bacteria</taxon>
        <taxon>Bacillati</taxon>
        <taxon>Actinomycetota</taxon>
        <taxon>Actinomycetes</taxon>
        <taxon>Mycobacteriales</taxon>
        <taxon>Mycobacteriaceae</taxon>
        <taxon>Mycobacterium</taxon>
    </lineage>
</organism>
<protein>
    <recommendedName>
        <fullName evidence="1">Antirepressor protein C-terminal domain-containing protein</fullName>
    </recommendedName>
</protein>
<evidence type="ECO:0000259" key="1">
    <source>
        <dbReference type="Pfam" id="PF03374"/>
    </source>
</evidence>
<evidence type="ECO:0000313" key="2">
    <source>
        <dbReference type="EMBL" id="ART69078.1"/>
    </source>
</evidence>
<dbReference type="InterPro" id="IPR005039">
    <property type="entry name" value="Ant_C"/>
</dbReference>
<dbReference type="RefSeq" id="WP_087075880.1">
    <property type="nucleotide sequence ID" value="NZ_CP020809.1"/>
</dbReference>
<name>A0A1Y0C1P5_9MYCO</name>
<dbReference type="AlphaFoldDB" id="A0A1Y0C1P5"/>
<evidence type="ECO:0000313" key="3">
    <source>
        <dbReference type="Proteomes" id="UP000195331"/>
    </source>
</evidence>
<accession>A0A1Y0C1P5</accession>
<dbReference type="Proteomes" id="UP000195331">
    <property type="component" value="Chromosome"/>
</dbReference>
<feature type="domain" description="Antirepressor protein C-terminal" evidence="1">
    <location>
        <begin position="171"/>
        <end position="280"/>
    </location>
</feature>
<keyword evidence="3" id="KW-1185">Reference proteome</keyword>